<dbReference type="Pfam" id="PF01451">
    <property type="entry name" value="LMWPc"/>
    <property type="match status" value="1"/>
</dbReference>
<dbReference type="EC" id="3.1.3.48" evidence="1"/>
<keyword evidence="5" id="KW-1185">Reference proteome</keyword>
<comment type="catalytic activity">
    <reaction evidence="2">
        <text>O-phospho-L-tyrosyl-[protein] + H2O = L-tyrosyl-[protein] + phosphate</text>
        <dbReference type="Rhea" id="RHEA:10684"/>
        <dbReference type="Rhea" id="RHEA-COMP:10136"/>
        <dbReference type="Rhea" id="RHEA-COMP:20101"/>
        <dbReference type="ChEBI" id="CHEBI:15377"/>
        <dbReference type="ChEBI" id="CHEBI:43474"/>
        <dbReference type="ChEBI" id="CHEBI:46858"/>
        <dbReference type="ChEBI" id="CHEBI:61978"/>
        <dbReference type="EC" id="3.1.3.48"/>
    </reaction>
</comment>
<dbReference type="Proteomes" id="UP000464954">
    <property type="component" value="Chromosome"/>
</dbReference>
<dbReference type="SUPFAM" id="SSF52788">
    <property type="entry name" value="Phosphotyrosine protein phosphatases I"/>
    <property type="match status" value="1"/>
</dbReference>
<dbReference type="Gene3D" id="3.40.50.2300">
    <property type="match status" value="1"/>
</dbReference>
<dbReference type="InterPro" id="IPR023485">
    <property type="entry name" value="Ptyr_pPase"/>
</dbReference>
<sequence>MFCFRKKFHLLVVCTANRTRSAYFEGYLRNYLKKYRPEALKKLKISSAGTRAVSGGRVNDVVALIAHKNGFSLREHTASPLTAKTVKAADLILVMEQVHKDQMLKKFPEAEEKVFRLMEYGWQGDEEPEKLDVPDPTGKNADDFREFINTAHAEADRLLHELVHREII</sequence>
<dbReference type="GO" id="GO:0004725">
    <property type="term" value="F:protein tyrosine phosphatase activity"/>
    <property type="evidence" value="ECO:0007669"/>
    <property type="project" value="UniProtKB-EC"/>
</dbReference>
<accession>A0A6P1M8V3</accession>
<name>A0A6P1M8V3_9BACT</name>
<dbReference type="KEGG" id="taer:GT409_05705"/>
<dbReference type="AlphaFoldDB" id="A0A6P1M8V3"/>
<evidence type="ECO:0000256" key="2">
    <source>
        <dbReference type="ARBA" id="ARBA00051722"/>
    </source>
</evidence>
<dbReference type="SMART" id="SM00226">
    <property type="entry name" value="LMWPc"/>
    <property type="match status" value="1"/>
</dbReference>
<feature type="domain" description="Phosphotyrosine protein phosphatase I" evidence="3">
    <location>
        <begin position="8"/>
        <end position="161"/>
    </location>
</feature>
<reference evidence="4 5" key="1">
    <citation type="submission" date="2020-01" db="EMBL/GenBank/DDBJ databases">
        <title>Ponticoccus aerotolerans gen. nov., sp. nov., an anaerobic bacterium and proposal of Ponticoccusceae fam. nov., Ponticoccusles ord. nov. and Ponticoccuse classis nov. in the phylum Kiritimatiellaeota.</title>
        <authorList>
            <person name="Zhou L.Y."/>
            <person name="Du Z.J."/>
        </authorList>
    </citation>
    <scope>NUCLEOTIDE SEQUENCE [LARGE SCALE GENOMIC DNA]</scope>
    <source>
        <strain evidence="4 5">S-5007</strain>
    </source>
</reference>
<evidence type="ECO:0000313" key="4">
    <source>
        <dbReference type="EMBL" id="QHI68964.1"/>
    </source>
</evidence>
<dbReference type="PANTHER" id="PTHR11717:SF31">
    <property type="entry name" value="LOW MOLECULAR WEIGHT PROTEIN-TYROSINE-PHOSPHATASE ETP-RELATED"/>
    <property type="match status" value="1"/>
</dbReference>
<dbReference type="InterPro" id="IPR050438">
    <property type="entry name" value="LMW_PTPase"/>
</dbReference>
<dbReference type="InterPro" id="IPR036196">
    <property type="entry name" value="Ptyr_pPase_sf"/>
</dbReference>
<organism evidence="4 5">
    <name type="scientific">Tichowtungia aerotolerans</name>
    <dbReference type="NCBI Taxonomy" id="2697043"/>
    <lineage>
        <taxon>Bacteria</taxon>
        <taxon>Pseudomonadati</taxon>
        <taxon>Kiritimatiellota</taxon>
        <taxon>Tichowtungiia</taxon>
        <taxon>Tichowtungiales</taxon>
        <taxon>Tichowtungiaceae</taxon>
        <taxon>Tichowtungia</taxon>
    </lineage>
</organism>
<dbReference type="EMBL" id="CP047593">
    <property type="protein sequence ID" value="QHI68964.1"/>
    <property type="molecule type" value="Genomic_DNA"/>
</dbReference>
<protein>
    <recommendedName>
        <fullName evidence="1">protein-tyrosine-phosphatase</fullName>
        <ecNumber evidence="1">3.1.3.48</ecNumber>
    </recommendedName>
</protein>
<evidence type="ECO:0000259" key="3">
    <source>
        <dbReference type="SMART" id="SM00226"/>
    </source>
</evidence>
<evidence type="ECO:0000256" key="1">
    <source>
        <dbReference type="ARBA" id="ARBA00013064"/>
    </source>
</evidence>
<dbReference type="PANTHER" id="PTHR11717">
    <property type="entry name" value="LOW MOLECULAR WEIGHT PROTEIN TYROSINE PHOSPHATASE"/>
    <property type="match status" value="1"/>
</dbReference>
<evidence type="ECO:0000313" key="5">
    <source>
        <dbReference type="Proteomes" id="UP000464954"/>
    </source>
</evidence>
<proteinExistence type="predicted"/>
<dbReference type="RefSeq" id="WP_160627797.1">
    <property type="nucleotide sequence ID" value="NZ_CP047593.1"/>
</dbReference>
<gene>
    <name evidence="4" type="ORF">GT409_05705</name>
</gene>